<organism evidence="2 3">
    <name type="scientific">Potamilus streckersoni</name>
    <dbReference type="NCBI Taxonomy" id="2493646"/>
    <lineage>
        <taxon>Eukaryota</taxon>
        <taxon>Metazoa</taxon>
        <taxon>Spiralia</taxon>
        <taxon>Lophotrochozoa</taxon>
        <taxon>Mollusca</taxon>
        <taxon>Bivalvia</taxon>
        <taxon>Autobranchia</taxon>
        <taxon>Heteroconchia</taxon>
        <taxon>Palaeoheterodonta</taxon>
        <taxon>Unionida</taxon>
        <taxon>Unionoidea</taxon>
        <taxon>Unionidae</taxon>
        <taxon>Ambleminae</taxon>
        <taxon>Lampsilini</taxon>
        <taxon>Potamilus</taxon>
    </lineage>
</organism>
<evidence type="ECO:0000256" key="1">
    <source>
        <dbReference type="SAM" id="Phobius"/>
    </source>
</evidence>
<dbReference type="Proteomes" id="UP001195483">
    <property type="component" value="Unassembled WGS sequence"/>
</dbReference>
<dbReference type="PANTHER" id="PTHR46957">
    <property type="entry name" value="CYTOKINE RECEPTOR"/>
    <property type="match status" value="1"/>
</dbReference>
<reference evidence="2" key="2">
    <citation type="journal article" date="2021" name="Genome Biol. Evol.">
        <title>Developing a high-quality reference genome for a parasitic bivalve with doubly uniparental inheritance (Bivalvia: Unionida).</title>
        <authorList>
            <person name="Smith C.H."/>
        </authorList>
    </citation>
    <scope>NUCLEOTIDE SEQUENCE</scope>
    <source>
        <strain evidence="2">CHS0354</strain>
        <tissue evidence="2">Mantle</tissue>
    </source>
</reference>
<dbReference type="EMBL" id="JAEAOA010000047">
    <property type="protein sequence ID" value="KAK3590326.1"/>
    <property type="molecule type" value="Genomic_DNA"/>
</dbReference>
<gene>
    <name evidence="2" type="ORF">CHS0354_000127</name>
</gene>
<dbReference type="PANTHER" id="PTHR46957:SF3">
    <property type="entry name" value="CYTOKINE RECEPTOR"/>
    <property type="match status" value="1"/>
</dbReference>
<evidence type="ECO:0000313" key="3">
    <source>
        <dbReference type="Proteomes" id="UP001195483"/>
    </source>
</evidence>
<keyword evidence="3" id="KW-1185">Reference proteome</keyword>
<reference evidence="2" key="3">
    <citation type="submission" date="2023-05" db="EMBL/GenBank/DDBJ databases">
        <authorList>
            <person name="Smith C.H."/>
        </authorList>
    </citation>
    <scope>NUCLEOTIDE SEQUENCE</scope>
    <source>
        <strain evidence="2">CHS0354</strain>
        <tissue evidence="2">Mantle</tissue>
    </source>
</reference>
<reference evidence="2" key="1">
    <citation type="journal article" date="2021" name="Genome Biol. Evol.">
        <title>A High-Quality Reference Genome for a Parasitic Bivalve with Doubly Uniparental Inheritance (Bivalvia: Unionida).</title>
        <authorList>
            <person name="Smith C.H."/>
        </authorList>
    </citation>
    <scope>NUCLEOTIDE SEQUENCE</scope>
    <source>
        <strain evidence="2">CHS0354</strain>
    </source>
</reference>
<proteinExistence type="predicted"/>
<comment type="caution">
    <text evidence="2">The sequence shown here is derived from an EMBL/GenBank/DDBJ whole genome shotgun (WGS) entry which is preliminary data.</text>
</comment>
<protein>
    <submittedName>
        <fullName evidence="2">Uncharacterized protein</fullName>
    </submittedName>
</protein>
<sequence>MPEFVSYIVGEEKDCEGRSGTYCNGYLKPYTEYKVKIFKCTEEGCTESEWSEPMKTDFDPTVAVTVPVVLVLLTASTIVVVIQLRRKRKM</sequence>
<keyword evidence="1" id="KW-0472">Membrane</keyword>
<dbReference type="InterPro" id="IPR050713">
    <property type="entry name" value="RTP_Phos/Ushers"/>
</dbReference>
<name>A0AAE0VUC1_9BIVA</name>
<feature type="transmembrane region" description="Helical" evidence="1">
    <location>
        <begin position="62"/>
        <end position="84"/>
    </location>
</feature>
<accession>A0AAE0VUC1</accession>
<dbReference type="AlphaFoldDB" id="A0AAE0VUC1"/>
<dbReference type="GO" id="GO:0016020">
    <property type="term" value="C:membrane"/>
    <property type="evidence" value="ECO:0007669"/>
    <property type="project" value="UniProtKB-SubCell"/>
</dbReference>
<keyword evidence="1" id="KW-1133">Transmembrane helix</keyword>
<keyword evidence="1" id="KW-0812">Transmembrane</keyword>
<evidence type="ECO:0000313" key="2">
    <source>
        <dbReference type="EMBL" id="KAK3590326.1"/>
    </source>
</evidence>